<evidence type="ECO:0000256" key="1">
    <source>
        <dbReference type="ARBA" id="ARBA00022679"/>
    </source>
</evidence>
<evidence type="ECO:0000256" key="3">
    <source>
        <dbReference type="ARBA" id="ARBA00022777"/>
    </source>
</evidence>
<feature type="domain" description="Diacylglycerol kinase accessory" evidence="6">
    <location>
        <begin position="1"/>
        <end position="119"/>
    </location>
</feature>
<dbReference type="InterPro" id="IPR056383">
    <property type="entry name" value="DGKI-like_dom"/>
</dbReference>
<dbReference type="PANTHER" id="PTHR11255">
    <property type="entry name" value="DIACYLGLYCEROL KINASE"/>
    <property type="match status" value="1"/>
</dbReference>
<dbReference type="InterPro" id="IPR000756">
    <property type="entry name" value="Diacylglycerol_kin_accessory"/>
</dbReference>
<dbReference type="GO" id="GO:0005886">
    <property type="term" value="C:plasma membrane"/>
    <property type="evidence" value="ECO:0007669"/>
    <property type="project" value="TreeGrafter"/>
</dbReference>
<dbReference type="EMBL" id="JR040559">
    <property type="protein sequence ID" value="AEY59182.1"/>
    <property type="molecule type" value="mRNA"/>
</dbReference>
<dbReference type="FunFam" id="2.60.200.40:FF:000012">
    <property type="entry name" value="Diacylglycerol kinase"/>
    <property type="match status" value="1"/>
</dbReference>
<evidence type="ECO:0000256" key="5">
    <source>
        <dbReference type="SAM" id="MobiDB-lite"/>
    </source>
</evidence>
<dbReference type="PANTHER" id="PTHR11255:SF80">
    <property type="entry name" value="EYE-SPECIFIC DIACYLGLYCEROL KINASE"/>
    <property type="match status" value="1"/>
</dbReference>
<dbReference type="Pfam" id="PF23578">
    <property type="entry name" value="DGKI"/>
    <property type="match status" value="1"/>
</dbReference>
<dbReference type="SMART" id="SM00045">
    <property type="entry name" value="DAGKa"/>
    <property type="match status" value="1"/>
</dbReference>
<evidence type="ECO:0000256" key="4">
    <source>
        <dbReference type="ARBA" id="ARBA00022840"/>
    </source>
</evidence>
<evidence type="ECO:0000259" key="6">
    <source>
        <dbReference type="SMART" id="SM00045"/>
    </source>
</evidence>
<proteinExistence type="evidence at transcript level"/>
<dbReference type="GO" id="GO:0007200">
    <property type="term" value="P:phospholipase C-activating G protein-coupled receptor signaling pathway"/>
    <property type="evidence" value="ECO:0007669"/>
    <property type="project" value="InterPro"/>
</dbReference>
<feature type="region of interest" description="Disordered" evidence="5">
    <location>
        <begin position="253"/>
        <end position="281"/>
    </location>
</feature>
<dbReference type="GO" id="GO:0005524">
    <property type="term" value="F:ATP binding"/>
    <property type="evidence" value="ECO:0007669"/>
    <property type="project" value="UniProtKB-KW"/>
</dbReference>
<dbReference type="InterPro" id="IPR016064">
    <property type="entry name" value="NAD/diacylglycerol_kinase_sf"/>
</dbReference>
<keyword evidence="3 7" id="KW-0418">Kinase</keyword>
<dbReference type="InterPro" id="IPR037607">
    <property type="entry name" value="DGK"/>
</dbReference>
<name>V9IEU5_APICE</name>
<dbReference type="GO" id="GO:0004143">
    <property type="term" value="F:ATP-dependent diacylglycerol kinase activity"/>
    <property type="evidence" value="ECO:0007669"/>
    <property type="project" value="InterPro"/>
</dbReference>
<reference evidence="7" key="1">
    <citation type="submission" date="2011-11" db="EMBL/GenBank/DDBJ databases">
        <title>Decoding the brain transcriptome of the Eastern honeybee (Apis cerana) based on pyrosequencing.</title>
        <authorList>
            <person name="Sun L."/>
            <person name="Zheng H."/>
            <person name="Wang Y."/>
            <person name="Xie X."/>
            <person name="Zhu Y."/>
            <person name="Gu W."/>
            <person name="Wang S."/>
        </authorList>
    </citation>
    <scope>NUCLEOTIDE SEQUENCE</scope>
    <source>
        <tissue evidence="7">Brain</tissue>
    </source>
</reference>
<sequence length="296" mass="33479">MFYGQMGGKDLVRRKWKDLSEFVMLDCDGQDLTPKLKEHRVHAIVFLNIASYGGGTHPWGSASGTKEPSTEDGLIEVVGLTTYQLPLLQAGGHGTCIAQCSTAKLVTTRTIPMQVDGEACRLLPSIINLKLLNKATMLAKRRSSSKPQQDVKLERLKLPVMKIKMSDYERYHHDKDMLKKSAITWIVEPLDLDATTDLESLRKILAKNYNMDTCCFLDSCTAERFFRIDKAQEQLHYVTDVAVETVYILEENANQSNESEEPKIPMTQKSETTSVPPRLIERTCNIAKNKQRKMQP</sequence>
<dbReference type="SUPFAM" id="SSF111331">
    <property type="entry name" value="NAD kinase/diacylglycerol kinase-like"/>
    <property type="match status" value="1"/>
</dbReference>
<keyword evidence="2" id="KW-0547">Nucleotide-binding</keyword>
<gene>
    <name evidence="7" type="ORF">ACCB01871.1</name>
</gene>
<keyword evidence="1" id="KW-0808">Transferase</keyword>
<evidence type="ECO:0000256" key="2">
    <source>
        <dbReference type="ARBA" id="ARBA00022741"/>
    </source>
</evidence>
<accession>V9IEU5</accession>
<keyword evidence="4" id="KW-0067">ATP-binding</keyword>
<protein>
    <submittedName>
        <fullName evidence="7">Eye-specific diacylglycerol kinase</fullName>
    </submittedName>
</protein>
<dbReference type="AlphaFoldDB" id="V9IEU5"/>
<evidence type="ECO:0000313" key="7">
    <source>
        <dbReference type="EMBL" id="AEY59182.1"/>
    </source>
</evidence>
<dbReference type="Pfam" id="PF00609">
    <property type="entry name" value="DAGK_acc"/>
    <property type="match status" value="1"/>
</dbReference>
<dbReference type="Gene3D" id="2.60.200.40">
    <property type="match status" value="1"/>
</dbReference>
<organism evidence="7">
    <name type="scientific">Apis cerana</name>
    <name type="common">Indian honeybee</name>
    <dbReference type="NCBI Taxonomy" id="7461"/>
    <lineage>
        <taxon>Eukaryota</taxon>
        <taxon>Metazoa</taxon>
        <taxon>Ecdysozoa</taxon>
        <taxon>Arthropoda</taxon>
        <taxon>Hexapoda</taxon>
        <taxon>Insecta</taxon>
        <taxon>Pterygota</taxon>
        <taxon>Neoptera</taxon>
        <taxon>Endopterygota</taxon>
        <taxon>Hymenoptera</taxon>
        <taxon>Apocrita</taxon>
        <taxon>Aculeata</taxon>
        <taxon>Apoidea</taxon>
        <taxon>Anthophila</taxon>
        <taxon>Apidae</taxon>
        <taxon>Apis</taxon>
    </lineage>
</organism>